<evidence type="ECO:0008006" key="3">
    <source>
        <dbReference type="Google" id="ProtNLM"/>
    </source>
</evidence>
<gene>
    <name evidence="1" type="ORF">ACFL6M_02775</name>
</gene>
<organism evidence="1 2">
    <name type="scientific">Eiseniibacteriota bacterium</name>
    <dbReference type="NCBI Taxonomy" id="2212470"/>
    <lineage>
        <taxon>Bacteria</taxon>
        <taxon>Candidatus Eiseniibacteriota</taxon>
    </lineage>
</organism>
<dbReference type="EMBL" id="JBHPKH010000019">
    <property type="protein sequence ID" value="MFC1572502.1"/>
    <property type="molecule type" value="Genomic_DNA"/>
</dbReference>
<dbReference type="Proteomes" id="UP001593833">
    <property type="component" value="Unassembled WGS sequence"/>
</dbReference>
<proteinExistence type="predicted"/>
<protein>
    <recommendedName>
        <fullName evidence="3">Letm1 RBD domain-containing protein</fullName>
    </recommendedName>
</protein>
<name>A0ABV6YJI8_UNCEI</name>
<accession>A0ABV6YJI8</accession>
<comment type="caution">
    <text evidence="1">The sequence shown here is derived from an EMBL/GenBank/DDBJ whole genome shotgun (WGS) entry which is preliminary data.</text>
</comment>
<reference evidence="1 2" key="1">
    <citation type="submission" date="2024-09" db="EMBL/GenBank/DDBJ databases">
        <authorList>
            <person name="D'Angelo T."/>
        </authorList>
    </citation>
    <scope>NUCLEOTIDE SEQUENCE [LARGE SCALE GENOMIC DNA]</scope>
    <source>
        <strain evidence="1">SAG AM-320-E07</strain>
    </source>
</reference>
<evidence type="ECO:0000313" key="2">
    <source>
        <dbReference type="Proteomes" id="UP001593833"/>
    </source>
</evidence>
<evidence type="ECO:0000313" key="1">
    <source>
        <dbReference type="EMBL" id="MFC1572502.1"/>
    </source>
</evidence>
<keyword evidence="2" id="KW-1185">Reference proteome</keyword>
<sequence>MTKPRGIVLDQYYTDSLLRMVLGNRYRRLSPALQTARALPKKDLLTTLVLFEKAYLSEPYWLPGFSAPMLRELESTGLIEWVPPRFYAASFAKIGKFHRMLSRAFGQSEIAEVRQTHLPLEISETGGLVFHKKDLADREEEGIAAEEARQSSEFAAQQLCYHLPIIQSSLRHLRLEIDDPIKYMLLPLITRDLLFLPSGLRLDLDGAPLTYAKWRESYRSFLSDFLRFPDTVEELLRDPLGFTDLDDADFEEAVGWTRQQLTLQNALFDSCVSSNGAALFASRNSLPLKCAGRTSRGNPDRILGCEAYELVRVQFKRVRYPVMESLSDVLRLREDPHLEAYRSVISEYSARMRSDLENERSKVLTEFRRDLELALRSLSSISKWDTTADICFWLSIPLAIIGALIHVPIGDLLLIPTTGIAKYVTAAKRKELDWLMFGTTSHSRHG</sequence>